<organism evidence="8 9">
    <name type="scientific">Congregibacter variabilis</name>
    <dbReference type="NCBI Taxonomy" id="3081200"/>
    <lineage>
        <taxon>Bacteria</taxon>
        <taxon>Pseudomonadati</taxon>
        <taxon>Pseudomonadota</taxon>
        <taxon>Gammaproteobacteria</taxon>
        <taxon>Cellvibrionales</taxon>
        <taxon>Halieaceae</taxon>
        <taxon>Congregibacter</taxon>
    </lineage>
</organism>
<keyword evidence="5 7" id="KW-1133">Transmembrane helix</keyword>
<dbReference type="Gene3D" id="1.20.1250.20">
    <property type="entry name" value="MFS general substrate transporter like domains"/>
    <property type="match status" value="1"/>
</dbReference>
<accession>A0ABZ0I2G5</accession>
<feature type="transmembrane region" description="Helical" evidence="7">
    <location>
        <begin position="339"/>
        <end position="363"/>
    </location>
</feature>
<dbReference type="InterPro" id="IPR050171">
    <property type="entry name" value="MFS_Transporters"/>
</dbReference>
<keyword evidence="2" id="KW-0813">Transport</keyword>
<dbReference type="RefSeq" id="WP_407347890.1">
    <property type="nucleotide sequence ID" value="NZ_CP136864.1"/>
</dbReference>
<dbReference type="CDD" id="cd17472">
    <property type="entry name" value="MFS_YajR_like"/>
    <property type="match status" value="1"/>
</dbReference>
<evidence type="ECO:0000256" key="6">
    <source>
        <dbReference type="ARBA" id="ARBA00023136"/>
    </source>
</evidence>
<keyword evidence="6 7" id="KW-0472">Membrane</keyword>
<gene>
    <name evidence="8" type="ORF">R0135_15875</name>
</gene>
<dbReference type="PANTHER" id="PTHR23517:SF2">
    <property type="entry name" value="MULTIDRUG RESISTANCE PROTEIN MDTH"/>
    <property type="match status" value="1"/>
</dbReference>
<feature type="transmembrane region" description="Helical" evidence="7">
    <location>
        <begin position="221"/>
        <end position="239"/>
    </location>
</feature>
<feature type="transmembrane region" description="Helical" evidence="7">
    <location>
        <begin position="168"/>
        <end position="187"/>
    </location>
</feature>
<keyword evidence="4 7" id="KW-0812">Transmembrane</keyword>
<evidence type="ECO:0000256" key="3">
    <source>
        <dbReference type="ARBA" id="ARBA00022475"/>
    </source>
</evidence>
<dbReference type="Pfam" id="PF07690">
    <property type="entry name" value="MFS_1"/>
    <property type="match status" value="1"/>
</dbReference>
<sequence>MLTTNPMTALERRVVAALALLYSFRMLGLFMALPLLALYAADMLGASPLMIGVALGAYGATQALLQIPLGWLSDKIGRKPVILGGLAMFVLGSVVAALADSVQMIALGRALQGAGAISGSVMALAADLTSEEQRTKAMAVIGISIGLSFALALICGPLLAAWGGLEAVFWMTAALALLGMAIVALGIPTAATRTHEDVGADRNMFRPVLADPALQRLNGSVFLLHFMLTASFLVVPAVIEGSMGVPRESHWQVYLPVLVLSLLGMYPLLRLSERGGRTGLALKVTVLMMPASLAVLFLGTNTLMLYVALCGFFTAVNYLEAALPSLVSKAVFAHGKGTALGVYATCQFLGAFVGGSMGGLVYGSVGLNGLLWLVFVAAGLWLLLIWKMAPRAESGAAVSVF</sequence>
<feature type="transmembrane region" description="Helical" evidence="7">
    <location>
        <begin position="14"/>
        <end position="37"/>
    </location>
</feature>
<evidence type="ECO:0000256" key="4">
    <source>
        <dbReference type="ARBA" id="ARBA00022692"/>
    </source>
</evidence>
<feature type="transmembrane region" description="Helical" evidence="7">
    <location>
        <begin position="369"/>
        <end position="386"/>
    </location>
</feature>
<feature type="transmembrane region" description="Helical" evidence="7">
    <location>
        <begin position="251"/>
        <end position="268"/>
    </location>
</feature>
<reference evidence="8 9" key="1">
    <citation type="submission" date="2023-10" db="EMBL/GenBank/DDBJ databases">
        <title>Two novel species belonging to the OM43/NOR5 clade.</title>
        <authorList>
            <person name="Park M."/>
        </authorList>
    </citation>
    <scope>NUCLEOTIDE SEQUENCE [LARGE SCALE GENOMIC DNA]</scope>
    <source>
        <strain evidence="8 9">IMCC43200</strain>
    </source>
</reference>
<dbReference type="InterPro" id="IPR036259">
    <property type="entry name" value="MFS_trans_sf"/>
</dbReference>
<dbReference type="SUPFAM" id="SSF103473">
    <property type="entry name" value="MFS general substrate transporter"/>
    <property type="match status" value="1"/>
</dbReference>
<dbReference type="Proteomes" id="UP001626537">
    <property type="component" value="Chromosome"/>
</dbReference>
<dbReference type="EMBL" id="CP136864">
    <property type="protein sequence ID" value="WOJ93242.1"/>
    <property type="molecule type" value="Genomic_DNA"/>
</dbReference>
<name>A0ABZ0I2G5_9GAMM</name>
<dbReference type="PANTHER" id="PTHR23517">
    <property type="entry name" value="RESISTANCE PROTEIN MDTM, PUTATIVE-RELATED-RELATED"/>
    <property type="match status" value="1"/>
</dbReference>
<dbReference type="InterPro" id="IPR011701">
    <property type="entry name" value="MFS"/>
</dbReference>
<evidence type="ECO:0000256" key="5">
    <source>
        <dbReference type="ARBA" id="ARBA00022989"/>
    </source>
</evidence>
<comment type="subcellular location">
    <subcellularLocation>
        <location evidence="1">Cell membrane</location>
        <topology evidence="1">Multi-pass membrane protein</topology>
    </subcellularLocation>
</comment>
<feature type="transmembrane region" description="Helical" evidence="7">
    <location>
        <begin position="105"/>
        <end position="126"/>
    </location>
</feature>
<keyword evidence="3" id="KW-1003">Cell membrane</keyword>
<feature type="transmembrane region" description="Helical" evidence="7">
    <location>
        <begin position="138"/>
        <end position="162"/>
    </location>
</feature>
<proteinExistence type="predicted"/>
<evidence type="ECO:0000313" key="8">
    <source>
        <dbReference type="EMBL" id="WOJ93242.1"/>
    </source>
</evidence>
<feature type="transmembrane region" description="Helical" evidence="7">
    <location>
        <begin position="49"/>
        <end position="69"/>
    </location>
</feature>
<dbReference type="PROSITE" id="PS00216">
    <property type="entry name" value="SUGAR_TRANSPORT_1"/>
    <property type="match status" value="1"/>
</dbReference>
<evidence type="ECO:0000256" key="7">
    <source>
        <dbReference type="SAM" id="Phobius"/>
    </source>
</evidence>
<evidence type="ECO:0000313" key="9">
    <source>
        <dbReference type="Proteomes" id="UP001626537"/>
    </source>
</evidence>
<dbReference type="InterPro" id="IPR005829">
    <property type="entry name" value="Sugar_transporter_CS"/>
</dbReference>
<keyword evidence="9" id="KW-1185">Reference proteome</keyword>
<evidence type="ECO:0000256" key="2">
    <source>
        <dbReference type="ARBA" id="ARBA00022448"/>
    </source>
</evidence>
<feature type="transmembrane region" description="Helical" evidence="7">
    <location>
        <begin position="81"/>
        <end position="99"/>
    </location>
</feature>
<protein>
    <submittedName>
        <fullName evidence="8">MFS transporter</fullName>
    </submittedName>
</protein>
<evidence type="ECO:0000256" key="1">
    <source>
        <dbReference type="ARBA" id="ARBA00004651"/>
    </source>
</evidence>